<protein>
    <submittedName>
        <fullName evidence="1">Uncharacterized protein</fullName>
    </submittedName>
</protein>
<proteinExistence type="predicted"/>
<dbReference type="KEGG" id="vg:40103131"/>
<keyword evidence="2" id="KW-1185">Reference proteome</keyword>
<organism evidence="1 2">
    <name type="scientific">Acinetobacter phage Loki</name>
    <dbReference type="NCBI Taxonomy" id="1970374"/>
    <lineage>
        <taxon>Viruses</taxon>
        <taxon>Duplodnaviria</taxon>
        <taxon>Heunggongvirae</taxon>
        <taxon>Uroviricota</taxon>
        <taxon>Caudoviricetes</taxon>
        <taxon>Lokivirus</taxon>
        <taxon>Lokivirus loki</taxon>
    </lineage>
</organism>
<dbReference type="OrthoDB" id="19595at10239"/>
<reference evidence="2" key="1">
    <citation type="submission" date="2015-10" db="EMBL/GenBank/DDBJ databases">
        <authorList>
            <person name="Turner D."/>
        </authorList>
    </citation>
    <scope>NUCLEOTIDE SEQUENCE [LARGE SCALE GENOMIC DNA]</scope>
</reference>
<name>A0A0P1KL64_9CAUD</name>
<evidence type="ECO:0000313" key="1">
    <source>
        <dbReference type="EMBL" id="CUS06506.1"/>
    </source>
</evidence>
<sequence>MYDKLINGVEASAQYKSGVAVQFVRRGVWQDMTESNTHLLRSDLYIFRVKPVKVNEMLSEIQANRISLDNCPRHKFNLGEPPYQLGEKVQCLRCGGFMSLTNVGDYVRGYVAAMGNPDDIVTNWYGEPVSGVLEWHKSTPVTCPHCKGHGDNRSELGAPYRHCVACKGVGSVPRCNANLMTAGNRDL</sequence>
<dbReference type="RefSeq" id="YP_009626230.1">
    <property type="nucleotide sequence ID" value="NC_042137.1"/>
</dbReference>
<dbReference type="Proteomes" id="UP000271981">
    <property type="component" value="Genome"/>
</dbReference>
<evidence type="ECO:0000313" key="2">
    <source>
        <dbReference type="Proteomes" id="UP000271981"/>
    </source>
</evidence>
<accession>A0A0P1KL64</accession>
<dbReference type="GeneID" id="40103131"/>
<dbReference type="EMBL" id="LN890663">
    <property type="protein sequence ID" value="CUS06506.1"/>
    <property type="molecule type" value="Genomic_DNA"/>
</dbReference>
<gene>
    <name evidence="1" type="primary">LOKI_45</name>
</gene>